<dbReference type="Proteomes" id="UP000791080">
    <property type="component" value="Unassembled WGS sequence"/>
</dbReference>
<dbReference type="InterPro" id="IPR050464">
    <property type="entry name" value="Zeta_carotene_desat/Oxidored"/>
</dbReference>
<evidence type="ECO:0000259" key="1">
    <source>
        <dbReference type="Pfam" id="PF01593"/>
    </source>
</evidence>
<feature type="domain" description="Amine oxidase" evidence="1">
    <location>
        <begin position="12"/>
        <end position="284"/>
    </location>
</feature>
<dbReference type="Pfam" id="PF01593">
    <property type="entry name" value="Amino_oxidase"/>
    <property type="match status" value="1"/>
</dbReference>
<sequence length="431" mass="46570">MAKVAIVGGGAAGISTAYRLRGHAHITLFEATPHLGGHARTVDVFENGERRGLDVGFVVYNEASYPKYSAFLAELGVDSHVASLSMCRFVRGTGEAVLVDEPDPEQRPGDWAAAWEESDRFLREAPRHLVRGAADLPLGHYLDQHGYGAPFRRGPAVLLACAAWSLPPEVIWDAPTSAVLALSLAHGGHGLGAEGARWRTVVGGSGTYVAAARRALEDAGVQLRTECPVRAVRPDGDGVDLTTDGPAERFDAVVLATHADQALGLLAAPLPAVEVLGAVRYRDSRVVLHQDPTEMPADRRQWRALNFAVPPAGEAPAPARASWATYHLNALQRFRAENDYFLSMDPVGTPDPVLAEFRFRHPVVDTRLRNLQQDDTRRLVNRDSRVLLAGSYLHARRVGPDNLASHEAAHESGLDAAEAALRLLARSPQRA</sequence>
<reference evidence="2 3" key="1">
    <citation type="submission" date="2013-07" db="EMBL/GenBank/DDBJ databases">
        <authorList>
            <consortium name="DOE Joint Genome Institute"/>
            <person name="Reeve W."/>
            <person name="Huntemann M."/>
            <person name="Han J."/>
            <person name="Chen A."/>
            <person name="Kyrpides N."/>
            <person name="Mavromatis K."/>
            <person name="Markowitz V."/>
            <person name="Palaniappan K."/>
            <person name="Ivanova N."/>
            <person name="Schaumberg A."/>
            <person name="Pati A."/>
            <person name="Liolios K."/>
            <person name="Nordberg H.P."/>
            <person name="Cantor M.N."/>
            <person name="Hua S.X."/>
            <person name="Woyke T."/>
        </authorList>
    </citation>
    <scope>NUCLEOTIDE SEQUENCE [LARGE SCALE GENOMIC DNA]</scope>
    <source>
        <strain evidence="2 3">DSM 43889</strain>
    </source>
</reference>
<name>A0ABT1JCZ5_ACTCY</name>
<proteinExistence type="predicted"/>
<dbReference type="Gene3D" id="3.50.50.60">
    <property type="entry name" value="FAD/NAD(P)-binding domain"/>
    <property type="match status" value="2"/>
</dbReference>
<gene>
    <name evidence="2" type="ORF">G443_000625</name>
</gene>
<evidence type="ECO:0000313" key="3">
    <source>
        <dbReference type="Proteomes" id="UP000791080"/>
    </source>
</evidence>
<dbReference type="InterPro" id="IPR002937">
    <property type="entry name" value="Amino_oxidase"/>
</dbReference>
<comment type="caution">
    <text evidence="2">The sequence shown here is derived from an EMBL/GenBank/DDBJ whole genome shotgun (WGS) entry which is preliminary data.</text>
</comment>
<dbReference type="EMBL" id="AUBJ02000001">
    <property type="protein sequence ID" value="MCP2330355.1"/>
    <property type="molecule type" value="Genomic_DNA"/>
</dbReference>
<dbReference type="SUPFAM" id="SSF51905">
    <property type="entry name" value="FAD/NAD(P)-binding domain"/>
    <property type="match status" value="1"/>
</dbReference>
<dbReference type="PANTHER" id="PTHR42923:SF17">
    <property type="entry name" value="AMINE OXIDASE DOMAIN-CONTAINING PROTEIN"/>
    <property type="match status" value="1"/>
</dbReference>
<accession>A0ABT1JCZ5</accession>
<keyword evidence="3" id="KW-1185">Reference proteome</keyword>
<dbReference type="Gene3D" id="3.90.660.20">
    <property type="entry name" value="Protoporphyrinogen oxidase, mitochondrial, domain 2"/>
    <property type="match status" value="1"/>
</dbReference>
<dbReference type="InterPro" id="IPR036188">
    <property type="entry name" value="FAD/NAD-bd_sf"/>
</dbReference>
<organism evidence="2 3">
    <name type="scientific">Actinoalloteichus caeruleus DSM 43889</name>
    <dbReference type="NCBI Taxonomy" id="1120930"/>
    <lineage>
        <taxon>Bacteria</taxon>
        <taxon>Bacillati</taxon>
        <taxon>Actinomycetota</taxon>
        <taxon>Actinomycetes</taxon>
        <taxon>Pseudonocardiales</taxon>
        <taxon>Pseudonocardiaceae</taxon>
        <taxon>Actinoalloteichus</taxon>
        <taxon>Actinoalloteichus cyanogriseus</taxon>
    </lineage>
</organism>
<protein>
    <submittedName>
        <fullName evidence="2">NAD/FAD-binding protein</fullName>
    </submittedName>
</protein>
<evidence type="ECO:0000313" key="2">
    <source>
        <dbReference type="EMBL" id="MCP2330355.1"/>
    </source>
</evidence>
<reference evidence="2 3" key="2">
    <citation type="submission" date="2022-06" db="EMBL/GenBank/DDBJ databases">
        <title>Genomic Encyclopedia of Type Strains, Phase I: the one thousand microbial genomes (KMG-I) project.</title>
        <authorList>
            <person name="Kyrpides N."/>
        </authorList>
    </citation>
    <scope>NUCLEOTIDE SEQUENCE [LARGE SCALE GENOMIC DNA]</scope>
    <source>
        <strain evidence="2 3">DSM 43889</strain>
    </source>
</reference>
<dbReference type="PANTHER" id="PTHR42923">
    <property type="entry name" value="PROTOPORPHYRINOGEN OXIDASE"/>
    <property type="match status" value="1"/>
</dbReference>